<keyword evidence="8" id="KW-0732">Signal</keyword>
<keyword evidence="5 12" id="KW-0813">Transport</keyword>
<organism evidence="14 15">
    <name type="scientific">Clostridium kluyveri (strain NBRC 12016)</name>
    <dbReference type="NCBI Taxonomy" id="583346"/>
    <lineage>
        <taxon>Bacteria</taxon>
        <taxon>Bacillati</taxon>
        <taxon>Bacillota</taxon>
        <taxon>Clostridia</taxon>
        <taxon>Eubacteriales</taxon>
        <taxon>Clostridiaceae</taxon>
        <taxon>Clostridium</taxon>
    </lineage>
</organism>
<dbReference type="EMBL" id="AP009049">
    <property type="protein sequence ID" value="BAH06295.1"/>
    <property type="molecule type" value="Genomic_DNA"/>
</dbReference>
<protein>
    <recommendedName>
        <fullName evidence="12">Phosphate-binding protein</fullName>
    </recommendedName>
</protein>
<comment type="function">
    <text evidence="1">Part of the ABC transporter complex PstSACB involved in phosphate import.</text>
</comment>
<evidence type="ECO:0000256" key="6">
    <source>
        <dbReference type="ARBA" id="ARBA00022475"/>
    </source>
</evidence>
<keyword evidence="7 12" id="KW-0592">Phosphate transport</keyword>
<dbReference type="InterPro" id="IPR011862">
    <property type="entry name" value="Phos-bd"/>
</dbReference>
<dbReference type="FunFam" id="3.40.190.10:FF:000107">
    <property type="entry name" value="Phosphate ABC transporter, phosphate-binding protein"/>
    <property type="match status" value="1"/>
</dbReference>
<dbReference type="Pfam" id="PF12849">
    <property type="entry name" value="PBP_like_2"/>
    <property type="match status" value="1"/>
</dbReference>
<accession>B9E1C0</accession>
<name>B9E1C0_CLOK1</name>
<dbReference type="Proteomes" id="UP000007969">
    <property type="component" value="Chromosome"/>
</dbReference>
<dbReference type="GO" id="GO:0006817">
    <property type="term" value="P:phosphate ion transport"/>
    <property type="evidence" value="ECO:0007669"/>
    <property type="project" value="UniProtKB-UniRule"/>
</dbReference>
<dbReference type="HOGENOM" id="CLU_026228_5_0_9"/>
<keyword evidence="11 12" id="KW-0449">Lipoprotein</keyword>
<dbReference type="NCBIfam" id="TIGR02136">
    <property type="entry name" value="ptsS_2"/>
    <property type="match status" value="1"/>
</dbReference>
<evidence type="ECO:0000256" key="1">
    <source>
        <dbReference type="ARBA" id="ARBA00002841"/>
    </source>
</evidence>
<feature type="domain" description="PBP" evidence="13">
    <location>
        <begin position="57"/>
        <end position="295"/>
    </location>
</feature>
<dbReference type="PANTHER" id="PTHR30570:SF4">
    <property type="entry name" value="PHOSPHATE-BINDING PROTEIN PSTS 1"/>
    <property type="match status" value="1"/>
</dbReference>
<gene>
    <name evidence="14" type="ordered locus">CKR_1244</name>
</gene>
<evidence type="ECO:0000256" key="11">
    <source>
        <dbReference type="ARBA" id="ARBA00023288"/>
    </source>
</evidence>
<dbReference type="PANTHER" id="PTHR30570">
    <property type="entry name" value="PERIPLASMIC PHOSPHATE BINDING COMPONENT OF PHOSPHATE ABC TRANSPORTER"/>
    <property type="match status" value="1"/>
</dbReference>
<evidence type="ECO:0000256" key="12">
    <source>
        <dbReference type="RuleBase" id="RU367119"/>
    </source>
</evidence>
<keyword evidence="10 12" id="KW-0564">Palmitate</keyword>
<keyword evidence="9" id="KW-0472">Membrane</keyword>
<comment type="subunit">
    <text evidence="4 12">The complex is composed of two ATP-binding proteins (PstB), two transmembrane proteins (PstC and PstA) and a solute-binding protein (PstS).</text>
</comment>
<dbReference type="CDD" id="cd13653">
    <property type="entry name" value="PBP2_phosphate_like_1"/>
    <property type="match status" value="1"/>
</dbReference>
<evidence type="ECO:0000256" key="10">
    <source>
        <dbReference type="ARBA" id="ARBA00023139"/>
    </source>
</evidence>
<proteinExistence type="inferred from homology"/>
<comment type="similarity">
    <text evidence="3 12">Belongs to the PstS family.</text>
</comment>
<evidence type="ECO:0000313" key="15">
    <source>
        <dbReference type="Proteomes" id="UP000007969"/>
    </source>
</evidence>
<evidence type="ECO:0000256" key="8">
    <source>
        <dbReference type="ARBA" id="ARBA00022729"/>
    </source>
</evidence>
<comment type="subcellular location">
    <subcellularLocation>
        <location evidence="2 12">Cell membrane</location>
        <topology evidence="2 12">Lipid-anchor</topology>
    </subcellularLocation>
</comment>
<sequence>MKLFFYMRLNLKEVYIIMNIRIRRGFLATMAIVLTMGIFTGCGGNNSTEEGDKSSNQELSGSITLAGSTALQPLAEQIGKTFSEKNPKVTVNVQGGGSGTGLNLALQGTANIGNSDVTAESKLDADQAKQLVDHKVCAIGFAVVVNPNVGVDSLTKEQIQKIFTGEVTNWKDLGGSDMKINVINRTKSSGTRATFKDTVMGGKEEKEGLGTTQDSNGNVENAIKTTEGSISYLALSYLTDAVKDNVKALKIEDVEASSENIISGKYPFWSHEHMYTKREAEGVTKAYIDYVLSDENKETIKKLGYIPMSDMK</sequence>
<dbReference type="InterPro" id="IPR024370">
    <property type="entry name" value="PBP_domain"/>
</dbReference>
<dbReference type="AlphaFoldDB" id="B9E1C0"/>
<evidence type="ECO:0000256" key="7">
    <source>
        <dbReference type="ARBA" id="ARBA00022592"/>
    </source>
</evidence>
<keyword evidence="6 12" id="KW-1003">Cell membrane</keyword>
<dbReference type="InterPro" id="IPR050811">
    <property type="entry name" value="Phosphate_ABC_transporter"/>
</dbReference>
<evidence type="ECO:0000256" key="3">
    <source>
        <dbReference type="ARBA" id="ARBA00008725"/>
    </source>
</evidence>
<evidence type="ECO:0000256" key="9">
    <source>
        <dbReference type="ARBA" id="ARBA00023136"/>
    </source>
</evidence>
<comment type="function">
    <text evidence="12">Involved in the system for phosphate transport across the cytoplasmic membrane.</text>
</comment>
<dbReference type="SUPFAM" id="SSF53850">
    <property type="entry name" value="Periplasmic binding protein-like II"/>
    <property type="match status" value="1"/>
</dbReference>
<evidence type="ECO:0000256" key="2">
    <source>
        <dbReference type="ARBA" id="ARBA00004193"/>
    </source>
</evidence>
<reference evidence="15" key="1">
    <citation type="submission" date="2005-09" db="EMBL/GenBank/DDBJ databases">
        <title>Complete genome sequence of Clostridium kluyveri and comparative genomics of Clostridia species.</title>
        <authorList>
            <person name="Inui M."/>
            <person name="Nonaka H."/>
            <person name="Shinoda Y."/>
            <person name="Ikenaga Y."/>
            <person name="Abe M."/>
            <person name="Naito K."/>
            <person name="Vertes A.A."/>
            <person name="Yukawa H."/>
        </authorList>
    </citation>
    <scope>NUCLEOTIDE SEQUENCE [LARGE SCALE GENOMIC DNA]</scope>
    <source>
        <strain evidence="15">NBRC 12016</strain>
    </source>
</reference>
<evidence type="ECO:0000259" key="13">
    <source>
        <dbReference type="Pfam" id="PF12849"/>
    </source>
</evidence>
<evidence type="ECO:0000313" key="14">
    <source>
        <dbReference type="EMBL" id="BAH06295.1"/>
    </source>
</evidence>
<dbReference type="GO" id="GO:0005886">
    <property type="term" value="C:plasma membrane"/>
    <property type="evidence" value="ECO:0007669"/>
    <property type="project" value="UniProtKB-SubCell"/>
</dbReference>
<dbReference type="KEGG" id="ckr:CKR_1244"/>
<evidence type="ECO:0000256" key="4">
    <source>
        <dbReference type="ARBA" id="ARBA00011529"/>
    </source>
</evidence>
<evidence type="ECO:0000256" key="5">
    <source>
        <dbReference type="ARBA" id="ARBA00022448"/>
    </source>
</evidence>
<dbReference type="Gene3D" id="3.40.190.10">
    <property type="entry name" value="Periplasmic binding protein-like II"/>
    <property type="match status" value="2"/>
</dbReference>
<dbReference type="GO" id="GO:0042301">
    <property type="term" value="F:phosphate ion binding"/>
    <property type="evidence" value="ECO:0007669"/>
    <property type="project" value="UniProtKB-UniRule"/>
</dbReference>